<protein>
    <submittedName>
        <fullName evidence="2">Uncharacterized protein</fullName>
    </submittedName>
</protein>
<evidence type="ECO:0000313" key="1">
    <source>
        <dbReference type="EMBL" id="GBO17872.1"/>
    </source>
</evidence>
<sequence length="99" mass="10774">MRLGCRVVTLVHRLSHSMSCSTSLLDAAFRLLFNVVALCRVPSLVQRCCSIPRSVSSSTQLDALMLTAMTAASTGNQLVAYTTHIANTVYLIHNVCTFI</sequence>
<dbReference type="AlphaFoldDB" id="A0A4Y2V1X1"/>
<evidence type="ECO:0000313" key="3">
    <source>
        <dbReference type="Proteomes" id="UP000499080"/>
    </source>
</evidence>
<dbReference type="EMBL" id="BGPR01041587">
    <property type="protein sequence ID" value="GBO17872.1"/>
    <property type="molecule type" value="Genomic_DNA"/>
</dbReference>
<organism evidence="2 3">
    <name type="scientific">Araneus ventricosus</name>
    <name type="common">Orbweaver spider</name>
    <name type="synonym">Epeira ventricosa</name>
    <dbReference type="NCBI Taxonomy" id="182803"/>
    <lineage>
        <taxon>Eukaryota</taxon>
        <taxon>Metazoa</taxon>
        <taxon>Ecdysozoa</taxon>
        <taxon>Arthropoda</taxon>
        <taxon>Chelicerata</taxon>
        <taxon>Arachnida</taxon>
        <taxon>Araneae</taxon>
        <taxon>Araneomorphae</taxon>
        <taxon>Entelegynae</taxon>
        <taxon>Araneoidea</taxon>
        <taxon>Araneidae</taxon>
        <taxon>Araneus</taxon>
    </lineage>
</organism>
<keyword evidence="3" id="KW-1185">Reference proteome</keyword>
<dbReference type="Proteomes" id="UP000499080">
    <property type="component" value="Unassembled WGS sequence"/>
</dbReference>
<proteinExistence type="predicted"/>
<dbReference type="EMBL" id="BGPR01041594">
    <property type="protein sequence ID" value="GBO17880.1"/>
    <property type="molecule type" value="Genomic_DNA"/>
</dbReference>
<accession>A0A4Y2V1X1</accession>
<gene>
    <name evidence="1" type="ORF">AVEN_179136_1</name>
    <name evidence="2" type="ORF">AVEN_64322_1</name>
</gene>
<name>A0A4Y2V1X1_ARAVE</name>
<reference evidence="2 3" key="1">
    <citation type="journal article" date="2019" name="Sci. Rep.">
        <title>Orb-weaving spider Araneus ventricosus genome elucidates the spidroin gene catalogue.</title>
        <authorList>
            <person name="Kono N."/>
            <person name="Nakamura H."/>
            <person name="Ohtoshi R."/>
            <person name="Moran D.A.P."/>
            <person name="Shinohara A."/>
            <person name="Yoshida Y."/>
            <person name="Fujiwara M."/>
            <person name="Mori M."/>
            <person name="Tomita M."/>
            <person name="Arakawa K."/>
        </authorList>
    </citation>
    <scope>NUCLEOTIDE SEQUENCE [LARGE SCALE GENOMIC DNA]</scope>
</reference>
<comment type="caution">
    <text evidence="2">The sequence shown here is derived from an EMBL/GenBank/DDBJ whole genome shotgun (WGS) entry which is preliminary data.</text>
</comment>
<evidence type="ECO:0000313" key="2">
    <source>
        <dbReference type="EMBL" id="GBO17880.1"/>
    </source>
</evidence>